<feature type="compositionally biased region" description="Polar residues" evidence="1">
    <location>
        <begin position="35"/>
        <end position="46"/>
    </location>
</feature>
<keyword evidence="2" id="KW-0472">Membrane</keyword>
<dbReference type="Pfam" id="PF03382">
    <property type="entry name" value="DUF285"/>
    <property type="match status" value="2"/>
</dbReference>
<dbReference type="InterPro" id="IPR011889">
    <property type="entry name" value="Liste_lipo_26"/>
</dbReference>
<feature type="compositionally biased region" description="Pro residues" evidence="1">
    <location>
        <begin position="667"/>
        <end position="677"/>
    </location>
</feature>
<dbReference type="InterPro" id="IPR032675">
    <property type="entry name" value="LRR_dom_sf"/>
</dbReference>
<organism evidence="3 4">
    <name type="scientific">Gardnerella piotii</name>
    <dbReference type="NCBI Taxonomy" id="2792977"/>
    <lineage>
        <taxon>Bacteria</taxon>
        <taxon>Bacillati</taxon>
        <taxon>Actinomycetota</taxon>
        <taxon>Actinomycetes</taxon>
        <taxon>Bifidobacteriales</taxon>
        <taxon>Bifidobacteriaceae</taxon>
        <taxon>Gardnerella</taxon>
    </lineage>
</organism>
<dbReference type="Gene3D" id="3.80.10.10">
    <property type="entry name" value="Ribonuclease Inhibitor"/>
    <property type="match status" value="1"/>
</dbReference>
<feature type="compositionally biased region" description="Low complexity" evidence="1">
    <location>
        <begin position="47"/>
        <end position="74"/>
    </location>
</feature>
<gene>
    <name evidence="3" type="ORF">CG393_004850</name>
</gene>
<protein>
    <submittedName>
        <fullName evidence="3">BspA family leucine-rich repeat surface protein</fullName>
    </submittedName>
</protein>
<feature type="region of interest" description="Disordered" evidence="1">
    <location>
        <begin position="35"/>
        <end position="80"/>
    </location>
</feature>
<dbReference type="EMBL" id="NNRR02000001">
    <property type="protein sequence ID" value="MDZ7544989.1"/>
    <property type="molecule type" value="Genomic_DNA"/>
</dbReference>
<evidence type="ECO:0000256" key="2">
    <source>
        <dbReference type="SAM" id="Phobius"/>
    </source>
</evidence>
<evidence type="ECO:0000313" key="3">
    <source>
        <dbReference type="EMBL" id="MDZ7544989.1"/>
    </source>
</evidence>
<keyword evidence="4" id="KW-1185">Reference proteome</keyword>
<accession>A0ABU5MRR4</accession>
<feature type="region of interest" description="Disordered" evidence="1">
    <location>
        <begin position="651"/>
        <end position="730"/>
    </location>
</feature>
<sequence>MRNKSGIYKIVAICASVIAALAMLVPTVTSAVGLSGSQRSTQKLDQQSPSDSTHTLSSSSFSASQSRSSDADSQPLNWTTDSDRNLKYGLGGESNSVLHLQANNSNDSVNASNLKDLLNNNDRYKSVKKVVIDGNDFKINNAESMFFDFSSLESVKGLNKIQFVKKDKKAVNISKMFYSCGNLLSLTGIENWNMENVEDASLMFAYCKKLESIDLSKWQKVNISNASGMFQMCSNLESVKLFASQSGKLTKINDMFNMGWRGQSKLSSVEGLEKLNTKNVTTMEEMFYFTSKLKEINGIKDWDTLKAEDMEGMFQGSGVEVLDLSKWKFQNKSIPEQGTDDTVHHSIGAMFNSVGLRDLSLPANKKEQPKVYDYTDPNTAGNATYDVLDSRGNLSKAFISGLVPGIWRIFGGKSGKTPGENLIQNDGKQNVLRIVRDYIKVTFNTTYNNDYLVCSVDALQGLVQFKVGSNTRYRLKSYELHSGDYEAKFLNCHHEYSNDNFDKTDTDEQSDTKDLSIKKEELAKYAESIGLSYTAKIIRNSKSSSISALKNLLKEAESSRSAPMTFNQVKAVLGIDKKDTVVWDINKVAPYDFIAQDSETGVYSPSNKSSSNSLFVRSKFEQFIPDDKVVKNTRLYAWVDATFTATIKNAKKPDKPRPCIPQIINPAPNPAPAPLPEPKQELKPDPTPDLGGFSGFGGKPAIPNNTPGQSKCICHNAQENKPNKSDDFSSDGARRGYLITTGTAAICWVISSIAALFAGFFAGLAIATRKFAAR</sequence>
<dbReference type="InterPro" id="IPR005046">
    <property type="entry name" value="DUF285"/>
</dbReference>
<dbReference type="NCBIfam" id="TIGR02167">
    <property type="entry name" value="Liste_lipo_26"/>
    <property type="match status" value="2"/>
</dbReference>
<name>A0ABU5MRR4_9BIFI</name>
<feature type="transmembrane region" description="Helical" evidence="2">
    <location>
        <begin position="748"/>
        <end position="767"/>
    </location>
</feature>
<evidence type="ECO:0000256" key="1">
    <source>
        <dbReference type="SAM" id="MobiDB-lite"/>
    </source>
</evidence>
<evidence type="ECO:0000313" key="4">
    <source>
        <dbReference type="Proteomes" id="UP000257886"/>
    </source>
</evidence>
<keyword evidence="2" id="KW-1133">Transmembrane helix</keyword>
<comment type="caution">
    <text evidence="3">The sequence shown here is derived from an EMBL/GenBank/DDBJ whole genome shotgun (WGS) entry which is preliminary data.</text>
</comment>
<keyword evidence="2" id="KW-0812">Transmembrane</keyword>
<dbReference type="SUPFAM" id="SSF52058">
    <property type="entry name" value="L domain-like"/>
    <property type="match status" value="1"/>
</dbReference>
<dbReference type="Proteomes" id="UP000257886">
    <property type="component" value="Unassembled WGS sequence"/>
</dbReference>
<proteinExistence type="predicted"/>
<dbReference type="RefSeq" id="WP_116438577.1">
    <property type="nucleotide sequence ID" value="NZ_NNRR02000001.1"/>
</dbReference>
<reference evidence="3 4" key="1">
    <citation type="journal article" date="2021" name="Microb. Ecol.">
        <title>A Generalist Lifestyle Allows Rare Gardnerella spp. to Persist at Low Levels in the Vaginal Microbiome.</title>
        <authorList>
            <person name="Khan S."/>
            <person name="Vancuren S.J."/>
            <person name="Hill J.E."/>
        </authorList>
    </citation>
    <scope>NUCLEOTIDE SEQUENCE [LARGE SCALE GENOMIC DNA]</scope>
    <source>
        <strain evidence="3 4">GH020</strain>
    </source>
</reference>